<gene>
    <name evidence="1" type="ORF">WAX74_20480</name>
</gene>
<protein>
    <recommendedName>
        <fullName evidence="3">Transposase</fullName>
    </recommendedName>
</protein>
<organism evidence="1 2">
    <name type="scientific">Psychrobacillus mangrovi</name>
    <dbReference type="NCBI Taxonomy" id="3117745"/>
    <lineage>
        <taxon>Bacteria</taxon>
        <taxon>Bacillati</taxon>
        <taxon>Bacillota</taxon>
        <taxon>Bacilli</taxon>
        <taxon>Bacillales</taxon>
        <taxon>Bacillaceae</taxon>
        <taxon>Psychrobacillus</taxon>
    </lineage>
</organism>
<reference evidence="1 2" key="1">
    <citation type="submission" date="2024-01" db="EMBL/GenBank/DDBJ databases">
        <title>Seven novel Bacillus-like species.</title>
        <authorList>
            <person name="Liu G."/>
        </authorList>
    </citation>
    <scope>NUCLEOTIDE SEQUENCE [LARGE SCALE GENOMIC DNA]</scope>
    <source>
        <strain evidence="1 2">FJAT-51614</strain>
    </source>
</reference>
<dbReference type="EMBL" id="JBAWSY010000036">
    <property type="protein sequence ID" value="MEI4771979.1"/>
    <property type="molecule type" value="Genomic_DNA"/>
</dbReference>
<evidence type="ECO:0008006" key="3">
    <source>
        <dbReference type="Google" id="ProtNLM"/>
    </source>
</evidence>
<dbReference type="RefSeq" id="WP_336499529.1">
    <property type="nucleotide sequence ID" value="NZ_JBAWSY010000036.1"/>
</dbReference>
<comment type="caution">
    <text evidence="1">The sequence shown here is derived from an EMBL/GenBank/DDBJ whole genome shotgun (WGS) entry which is preliminary data.</text>
</comment>
<sequence>MEEQGGYRIRTINENFNHLPNKHQLMKAKRYKIEVTNQTKKELRELIKEYESQHVIHLSRQ</sequence>
<proteinExistence type="predicted"/>
<accession>A0ABU8FAE8</accession>
<evidence type="ECO:0000313" key="2">
    <source>
        <dbReference type="Proteomes" id="UP001364890"/>
    </source>
</evidence>
<name>A0ABU8FAE8_9BACI</name>
<keyword evidence="2" id="KW-1185">Reference proteome</keyword>
<evidence type="ECO:0000313" key="1">
    <source>
        <dbReference type="EMBL" id="MEI4771979.1"/>
    </source>
</evidence>
<dbReference type="Proteomes" id="UP001364890">
    <property type="component" value="Unassembled WGS sequence"/>
</dbReference>